<evidence type="ECO:0000256" key="3">
    <source>
        <dbReference type="ARBA" id="ARBA00022842"/>
    </source>
</evidence>
<organism evidence="5 6">
    <name type="scientific">Penicillium angulare</name>
    <dbReference type="NCBI Taxonomy" id="116970"/>
    <lineage>
        <taxon>Eukaryota</taxon>
        <taxon>Fungi</taxon>
        <taxon>Dikarya</taxon>
        <taxon>Ascomycota</taxon>
        <taxon>Pezizomycotina</taxon>
        <taxon>Eurotiomycetes</taxon>
        <taxon>Eurotiomycetidae</taxon>
        <taxon>Eurotiales</taxon>
        <taxon>Aspergillaceae</taxon>
        <taxon>Penicillium</taxon>
    </lineage>
</organism>
<dbReference type="OrthoDB" id="2861623at2759"/>
<proteinExistence type="inferred from homology"/>
<dbReference type="InterPro" id="IPR034686">
    <property type="entry name" value="Terpene_cyclase-like_2"/>
</dbReference>
<evidence type="ECO:0000256" key="4">
    <source>
        <dbReference type="RuleBase" id="RU366034"/>
    </source>
</evidence>
<dbReference type="GO" id="GO:0046872">
    <property type="term" value="F:metal ion binding"/>
    <property type="evidence" value="ECO:0007669"/>
    <property type="project" value="UniProtKB-KW"/>
</dbReference>
<accession>A0A9W9KSY6</accession>
<keyword evidence="3 4" id="KW-0460">Magnesium</keyword>
<dbReference type="Gene3D" id="1.10.600.10">
    <property type="entry name" value="Farnesyl Diphosphate Synthase"/>
    <property type="match status" value="1"/>
</dbReference>
<evidence type="ECO:0000313" key="6">
    <source>
        <dbReference type="Proteomes" id="UP001149165"/>
    </source>
</evidence>
<reference evidence="5" key="1">
    <citation type="submission" date="2022-11" db="EMBL/GenBank/DDBJ databases">
        <authorList>
            <person name="Petersen C."/>
        </authorList>
    </citation>
    <scope>NUCLEOTIDE SEQUENCE</scope>
    <source>
        <strain evidence="5">IBT 30069</strain>
    </source>
</reference>
<dbReference type="AlphaFoldDB" id="A0A9W9KSY6"/>
<keyword evidence="4" id="KW-0456">Lyase</keyword>
<dbReference type="PANTHER" id="PTHR35201:SF4">
    <property type="entry name" value="BETA-PINACENE SYNTHASE-RELATED"/>
    <property type="match status" value="1"/>
</dbReference>
<evidence type="ECO:0000256" key="1">
    <source>
        <dbReference type="ARBA" id="ARBA00001946"/>
    </source>
</evidence>
<evidence type="ECO:0000256" key="2">
    <source>
        <dbReference type="ARBA" id="ARBA00006333"/>
    </source>
</evidence>
<dbReference type="InterPro" id="IPR008949">
    <property type="entry name" value="Isoprenoid_synthase_dom_sf"/>
</dbReference>
<comment type="similarity">
    <text evidence="2 4">Belongs to the terpene synthase family.</text>
</comment>
<dbReference type="GO" id="GO:0008299">
    <property type="term" value="P:isoprenoid biosynthetic process"/>
    <property type="evidence" value="ECO:0007669"/>
    <property type="project" value="UniProtKB-ARBA"/>
</dbReference>
<reference evidence="5" key="2">
    <citation type="journal article" date="2023" name="IMA Fungus">
        <title>Comparative genomic study of the Penicillium genus elucidates a diverse pangenome and 15 lateral gene transfer events.</title>
        <authorList>
            <person name="Petersen C."/>
            <person name="Sorensen T."/>
            <person name="Nielsen M.R."/>
            <person name="Sondergaard T.E."/>
            <person name="Sorensen J.L."/>
            <person name="Fitzpatrick D.A."/>
            <person name="Frisvad J.C."/>
            <person name="Nielsen K.L."/>
        </authorList>
    </citation>
    <scope>NUCLEOTIDE SEQUENCE</scope>
    <source>
        <strain evidence="5">IBT 30069</strain>
    </source>
</reference>
<name>A0A9W9KSY6_9EURO</name>
<evidence type="ECO:0000313" key="5">
    <source>
        <dbReference type="EMBL" id="KAJ5116960.1"/>
    </source>
</evidence>
<dbReference type="GO" id="GO:0010333">
    <property type="term" value="F:terpene synthase activity"/>
    <property type="evidence" value="ECO:0007669"/>
    <property type="project" value="InterPro"/>
</dbReference>
<dbReference type="EMBL" id="JAPQKH010000001">
    <property type="protein sequence ID" value="KAJ5116960.1"/>
    <property type="molecule type" value="Genomic_DNA"/>
</dbReference>
<dbReference type="Pfam" id="PF19086">
    <property type="entry name" value="Terpene_syn_C_2"/>
    <property type="match status" value="1"/>
</dbReference>
<comment type="caution">
    <text evidence="5">The sequence shown here is derived from an EMBL/GenBank/DDBJ whole genome shotgun (WGS) entry which is preliminary data.</text>
</comment>
<keyword evidence="6" id="KW-1185">Reference proteome</keyword>
<dbReference type="Proteomes" id="UP001149165">
    <property type="component" value="Unassembled WGS sequence"/>
</dbReference>
<dbReference type="SUPFAM" id="SSF48576">
    <property type="entry name" value="Terpenoid synthases"/>
    <property type="match status" value="1"/>
</dbReference>
<keyword evidence="4" id="KW-0479">Metal-binding</keyword>
<sequence length="332" mass="38473">MNSTHIALRESLKGQHVTIPSMYKVFPEWKPQIHPQYLKARDEVLNPWIDRWVLDKRTAKGLKAADFAVFAAVWSPQSSFDVLCTAAKYFAWYFVYDDIFDCGGLKYDKKKATEYRDASLEYFKFFLCGEGSPPDLSGFDEELRNGLHCWDEVGAHICQVNSMETRRVLCDEMLRYVGSLDNVNSIFEDYETPTTEQYWERREATAAVHCVSATIPFVYGIDVTQEEMKVQAMKDLWRHTSYFVHISNDMFSFRKEVNDDQIENLIPVLMMQQPLNCHEAMQKGYSLLIEEAEGFRDAEKRLRAQNDGKSSQVNEAFIQGCLNIAMGLAHWR</sequence>
<dbReference type="PANTHER" id="PTHR35201">
    <property type="entry name" value="TERPENE SYNTHASE"/>
    <property type="match status" value="1"/>
</dbReference>
<comment type="cofactor">
    <cofactor evidence="1 4">
        <name>Mg(2+)</name>
        <dbReference type="ChEBI" id="CHEBI:18420"/>
    </cofactor>
</comment>
<dbReference type="EC" id="4.2.3.-" evidence="4"/>
<gene>
    <name evidence="5" type="ORF">N7456_001308</name>
</gene>
<protein>
    <recommendedName>
        <fullName evidence="4">Terpene synthase</fullName>
        <ecNumber evidence="4">4.2.3.-</ecNumber>
    </recommendedName>
</protein>